<dbReference type="STRING" id="45076.Lwor_0187"/>
<keyword evidence="3" id="KW-1185">Reference proteome</keyword>
<evidence type="ECO:0000313" key="2">
    <source>
        <dbReference type="EMBL" id="KTD81884.1"/>
    </source>
</evidence>
<dbReference type="AlphaFoldDB" id="A0A0W1AKJ3"/>
<organism evidence="2 3">
    <name type="scientific">Legionella worsleiensis</name>
    <dbReference type="NCBI Taxonomy" id="45076"/>
    <lineage>
        <taxon>Bacteria</taxon>
        <taxon>Pseudomonadati</taxon>
        <taxon>Pseudomonadota</taxon>
        <taxon>Gammaproteobacteria</taxon>
        <taxon>Legionellales</taxon>
        <taxon>Legionellaceae</taxon>
        <taxon>Legionella</taxon>
    </lineage>
</organism>
<keyword evidence="1" id="KW-0472">Membrane</keyword>
<evidence type="ECO:0000256" key="1">
    <source>
        <dbReference type="SAM" id="Phobius"/>
    </source>
</evidence>
<comment type="caution">
    <text evidence="2">The sequence shown here is derived from an EMBL/GenBank/DDBJ whole genome shotgun (WGS) entry which is preliminary data.</text>
</comment>
<dbReference type="Proteomes" id="UP000054662">
    <property type="component" value="Unassembled WGS sequence"/>
</dbReference>
<evidence type="ECO:0000313" key="3">
    <source>
        <dbReference type="Proteomes" id="UP000054662"/>
    </source>
</evidence>
<evidence type="ECO:0008006" key="4">
    <source>
        <dbReference type="Google" id="ProtNLM"/>
    </source>
</evidence>
<protein>
    <recommendedName>
        <fullName evidence="4">Transmembrane protein</fullName>
    </recommendedName>
</protein>
<dbReference type="PATRIC" id="fig|45076.6.peg.203"/>
<dbReference type="RefSeq" id="WP_058491894.1">
    <property type="nucleotide sequence ID" value="NZ_CBCRUR010000002.1"/>
</dbReference>
<keyword evidence="1" id="KW-0812">Transmembrane</keyword>
<sequence length="123" mass="12077">MRIFNKPQKKFNANQVLGNTSATTKGLMIQSASPPTPKKNNGIFSKVVVGIIGVVATVMTAGILGALAGASIAGSGGLLALGSAVLAGTATTTFGVTLGGGFAAGFLGNLLSQNVAKAMGLQD</sequence>
<feature type="transmembrane region" description="Helical" evidence="1">
    <location>
        <begin position="78"/>
        <end position="111"/>
    </location>
</feature>
<proteinExistence type="predicted"/>
<keyword evidence="1" id="KW-1133">Transmembrane helix</keyword>
<name>A0A0W1AKJ3_9GAMM</name>
<dbReference type="EMBL" id="LNZC01000002">
    <property type="protein sequence ID" value="KTD81884.1"/>
    <property type="molecule type" value="Genomic_DNA"/>
</dbReference>
<reference evidence="2 3" key="1">
    <citation type="submission" date="2015-11" db="EMBL/GenBank/DDBJ databases">
        <title>Genomic analysis of 38 Legionella species identifies large and diverse effector repertoires.</title>
        <authorList>
            <person name="Burstein D."/>
            <person name="Amaro F."/>
            <person name="Zusman T."/>
            <person name="Lifshitz Z."/>
            <person name="Cohen O."/>
            <person name="Gilbert J.A."/>
            <person name="Pupko T."/>
            <person name="Shuman H.A."/>
            <person name="Segal G."/>
        </authorList>
    </citation>
    <scope>NUCLEOTIDE SEQUENCE [LARGE SCALE GENOMIC DNA]</scope>
    <source>
        <strain evidence="2 3">ATCC 49508</strain>
    </source>
</reference>
<feature type="transmembrane region" description="Helical" evidence="1">
    <location>
        <begin position="47"/>
        <end position="72"/>
    </location>
</feature>
<gene>
    <name evidence="2" type="ORF">Lwor_0187</name>
</gene>
<accession>A0A0W1AKJ3</accession>